<dbReference type="SUPFAM" id="SSF52172">
    <property type="entry name" value="CheY-like"/>
    <property type="match status" value="1"/>
</dbReference>
<dbReference type="CDD" id="cd06850">
    <property type="entry name" value="biotinyl_domain"/>
    <property type="match status" value="1"/>
</dbReference>
<evidence type="ECO:0000256" key="1">
    <source>
        <dbReference type="ARBA" id="ARBA00004167"/>
    </source>
</evidence>
<gene>
    <name evidence="10" type="ORF">NIES593_05265</name>
</gene>
<keyword evidence="11" id="KW-1185">Reference proteome</keyword>
<comment type="caution">
    <text evidence="10">The sequence shown here is derived from an EMBL/GenBank/DDBJ whole genome shotgun (WGS) entry which is preliminary data.</text>
</comment>
<feature type="coiled-coil region" evidence="7">
    <location>
        <begin position="459"/>
        <end position="528"/>
    </location>
</feature>
<reference evidence="10 11" key="1">
    <citation type="submission" date="2016-11" db="EMBL/GenBank/DDBJ databases">
        <title>Draft Genome Sequences of Nine Cyanobacterial Strains from Diverse Habitats.</title>
        <authorList>
            <person name="Zhu T."/>
            <person name="Hou S."/>
            <person name="Lu X."/>
            <person name="Hess W.R."/>
        </authorList>
    </citation>
    <scope>NUCLEOTIDE SEQUENCE [LARGE SCALE GENOMIC DNA]</scope>
    <source>
        <strain evidence="10 11">NIES-593</strain>
    </source>
</reference>
<dbReference type="GO" id="GO:0016020">
    <property type="term" value="C:membrane"/>
    <property type="evidence" value="ECO:0007669"/>
    <property type="project" value="UniProtKB-SubCell"/>
</dbReference>
<dbReference type="STRING" id="1921803.NIES593_05265"/>
<name>A0A1U7HNK2_9CYAN</name>
<dbReference type="Gene3D" id="2.40.50.100">
    <property type="match status" value="1"/>
</dbReference>
<dbReference type="PANTHER" id="PTHR30386:SF26">
    <property type="entry name" value="TRANSPORT PROTEIN COMB"/>
    <property type="match status" value="1"/>
</dbReference>
<comment type="subcellular location">
    <subcellularLocation>
        <location evidence="1">Membrane</location>
        <topology evidence="1">Single-pass membrane protein</topology>
    </subcellularLocation>
</comment>
<dbReference type="Pfam" id="PF26002">
    <property type="entry name" value="Beta-barrel_AprE"/>
    <property type="match status" value="1"/>
</dbReference>
<sequence length="735" mass="81572">MNLANGNQPNGDREGKIRILVVDDQRMIREGLKALLDTEPDLEVVGTAADGRTAIEQVELLQPDVVLVDMEMPDVDGVTTTQTICQKSAEVKVLVLSSYDNHEYVKESLDAGAKGYLLKGTPAKELREAIRSIYKGYVHIGPGLFEKIAPKMKAEVGSAAIVKPTSGQLRGKLVSSVGLRNGSAKSTLAVSSKSEALTLPFEQTVILRQSPRWSRAIIWSLIGVTTFGIIWAAFAKIEQVVPAQGSLKPEGKVKEIKAPVDGVVQEVLVEDGQKVEKGQVLVTLDSTASAAELVSYQKIRQSLQRENEFYQTLMERPLNPSEVERAIARLNLPKQVAALARNRTALVSENQLFQAQLNGTAQQGKLSTEQLARLQNAIDESKSRVEAARLEMEQLQKQLSQNQVQLADARKQLNDDRKTLAEIEARNKKAVAQAEESLAIEEKILGDVEPLLAEGALAKLQLERQRQSINDRRAELIKQRADGTIEYNKQQQQVQTRRAEIEKLLEEEKRLRLDIAQAKEELNNTVALSGKEVRDKIAENEKRIAEIDSQLTKVMVDNENRIAELDSQISRAKVTLKYQELRAPVAGTVFDLKASPGYVAPQTQTEPLLKIVPDDYLVAQVNVTNEDIGFVRKGQKADVRLLTYSYSEFGDIKGEVISVGSDALPPSETNPNERFERFPVRIKLDKQVLVSSGRELPLQSGMGVTANIKIREDRTVLSLFTELFTKKVETLKEVR</sequence>
<dbReference type="SUPFAM" id="SSF111369">
    <property type="entry name" value="HlyD-like secretion proteins"/>
    <property type="match status" value="2"/>
</dbReference>
<evidence type="ECO:0000313" key="11">
    <source>
        <dbReference type="Proteomes" id="UP000186868"/>
    </source>
</evidence>
<dbReference type="InterPro" id="IPR058982">
    <property type="entry name" value="Beta-barrel_AprE"/>
</dbReference>
<dbReference type="PROSITE" id="PS50110">
    <property type="entry name" value="RESPONSE_REGULATORY"/>
    <property type="match status" value="1"/>
</dbReference>
<dbReference type="PANTHER" id="PTHR30386">
    <property type="entry name" value="MEMBRANE FUSION SUBUNIT OF EMRAB-TOLC MULTIDRUG EFFLUX PUMP"/>
    <property type="match status" value="1"/>
</dbReference>
<feature type="transmembrane region" description="Helical" evidence="8">
    <location>
        <begin position="216"/>
        <end position="234"/>
    </location>
</feature>
<evidence type="ECO:0000256" key="7">
    <source>
        <dbReference type="SAM" id="Coils"/>
    </source>
</evidence>
<dbReference type="InterPro" id="IPR011006">
    <property type="entry name" value="CheY-like_superfamily"/>
</dbReference>
<dbReference type="Gene3D" id="2.40.30.170">
    <property type="match status" value="1"/>
</dbReference>
<dbReference type="SMART" id="SM00448">
    <property type="entry name" value="REC"/>
    <property type="match status" value="1"/>
</dbReference>
<dbReference type="InterPro" id="IPR001789">
    <property type="entry name" value="Sig_transdc_resp-reg_receiver"/>
</dbReference>
<proteinExistence type="inferred from homology"/>
<evidence type="ECO:0000313" key="10">
    <source>
        <dbReference type="EMBL" id="OKH25173.1"/>
    </source>
</evidence>
<feature type="modified residue" description="4-aspartylphosphate" evidence="6">
    <location>
        <position position="69"/>
    </location>
</feature>
<evidence type="ECO:0000256" key="4">
    <source>
        <dbReference type="ARBA" id="ARBA00022989"/>
    </source>
</evidence>
<accession>A0A1U7HNK2</accession>
<comment type="similarity">
    <text evidence="2">Belongs to the membrane fusion protein (MFP) (TC 8.A.1) family.</text>
</comment>
<protein>
    <recommendedName>
        <fullName evidence="9">Response regulatory domain-containing protein</fullName>
    </recommendedName>
</protein>
<dbReference type="Pfam" id="PF25973">
    <property type="entry name" value="BSH_CzcB"/>
    <property type="match status" value="1"/>
</dbReference>
<keyword evidence="3 8" id="KW-0812">Transmembrane</keyword>
<dbReference type="AlphaFoldDB" id="A0A1U7HNK2"/>
<keyword evidence="6" id="KW-0597">Phosphoprotein</keyword>
<dbReference type="InterPro" id="IPR058647">
    <property type="entry name" value="BSH_CzcB-like"/>
</dbReference>
<evidence type="ECO:0000256" key="2">
    <source>
        <dbReference type="ARBA" id="ARBA00009477"/>
    </source>
</evidence>
<dbReference type="InterPro" id="IPR050739">
    <property type="entry name" value="MFP"/>
</dbReference>
<evidence type="ECO:0000256" key="5">
    <source>
        <dbReference type="ARBA" id="ARBA00023136"/>
    </source>
</evidence>
<dbReference type="Pfam" id="PF00072">
    <property type="entry name" value="Response_reg"/>
    <property type="match status" value="1"/>
</dbReference>
<dbReference type="CDD" id="cd17535">
    <property type="entry name" value="REC_NarL-like"/>
    <property type="match status" value="1"/>
</dbReference>
<keyword evidence="5 8" id="KW-0472">Membrane</keyword>
<evidence type="ECO:0000256" key="8">
    <source>
        <dbReference type="SAM" id="Phobius"/>
    </source>
</evidence>
<evidence type="ECO:0000259" key="9">
    <source>
        <dbReference type="PROSITE" id="PS50110"/>
    </source>
</evidence>
<dbReference type="Gene3D" id="3.40.50.2300">
    <property type="match status" value="1"/>
</dbReference>
<dbReference type="Proteomes" id="UP000186868">
    <property type="component" value="Unassembled WGS sequence"/>
</dbReference>
<evidence type="ECO:0000256" key="6">
    <source>
        <dbReference type="PROSITE-ProRule" id="PRU00169"/>
    </source>
</evidence>
<dbReference type="GO" id="GO:0000160">
    <property type="term" value="P:phosphorelay signal transduction system"/>
    <property type="evidence" value="ECO:0007669"/>
    <property type="project" value="InterPro"/>
</dbReference>
<evidence type="ECO:0000256" key="3">
    <source>
        <dbReference type="ARBA" id="ARBA00022692"/>
    </source>
</evidence>
<organism evidence="10 11">
    <name type="scientific">Hydrococcus rivularis NIES-593</name>
    <dbReference type="NCBI Taxonomy" id="1921803"/>
    <lineage>
        <taxon>Bacteria</taxon>
        <taxon>Bacillati</taxon>
        <taxon>Cyanobacteriota</taxon>
        <taxon>Cyanophyceae</taxon>
        <taxon>Pleurocapsales</taxon>
        <taxon>Hydrococcaceae</taxon>
        <taxon>Hydrococcus</taxon>
    </lineage>
</organism>
<dbReference type="PRINTS" id="PR01490">
    <property type="entry name" value="RTXTOXIND"/>
</dbReference>
<dbReference type="EMBL" id="MRCB01000004">
    <property type="protein sequence ID" value="OKH25173.1"/>
    <property type="molecule type" value="Genomic_DNA"/>
</dbReference>
<feature type="coiled-coil region" evidence="7">
    <location>
        <begin position="371"/>
        <end position="433"/>
    </location>
</feature>
<feature type="domain" description="Response regulatory" evidence="9">
    <location>
        <begin position="18"/>
        <end position="134"/>
    </location>
</feature>
<dbReference type="OrthoDB" id="553569at2"/>
<keyword evidence="7" id="KW-0175">Coiled coil</keyword>
<keyword evidence="4 8" id="KW-1133">Transmembrane helix</keyword>
<dbReference type="InterPro" id="IPR058245">
    <property type="entry name" value="NreC/VraR/RcsB-like_REC"/>
</dbReference>